<organism evidence="1 2">
    <name type="scientific">Acidithiobacillus marinus</name>
    <dbReference type="NCBI Taxonomy" id="187490"/>
    <lineage>
        <taxon>Bacteria</taxon>
        <taxon>Pseudomonadati</taxon>
        <taxon>Pseudomonadota</taxon>
        <taxon>Acidithiobacillia</taxon>
        <taxon>Acidithiobacillales</taxon>
        <taxon>Acidithiobacillaceae</taxon>
        <taxon>Acidithiobacillus</taxon>
    </lineage>
</organism>
<gene>
    <name evidence="1" type="ORF">B1757_13475</name>
</gene>
<name>A0A2I1DIN3_9PROT</name>
<evidence type="ECO:0000313" key="1">
    <source>
        <dbReference type="EMBL" id="PKY09733.1"/>
    </source>
</evidence>
<sequence>MQEAMQMKFMYNGVELPAPEGATPAQVKDDLAAAFYPELNTAEIRGPRIEGNTMVYEFVRAAGTKGKGGH</sequence>
<reference evidence="1 2" key="1">
    <citation type="submission" date="2017-03" db="EMBL/GenBank/DDBJ databases">
        <title>Draft genime sequence of the acidophilic sulfur-oxidizing bacterium Acidithiobacillus sp. SH, isolated from seawater.</title>
        <authorList>
            <person name="Sharmin S."/>
            <person name="Tokuhisa M."/>
            <person name="Kanao T."/>
            <person name="Kamimura K."/>
        </authorList>
    </citation>
    <scope>NUCLEOTIDE SEQUENCE [LARGE SCALE GENOMIC DNA]</scope>
    <source>
        <strain evidence="1 2">SH</strain>
    </source>
</reference>
<protein>
    <recommendedName>
        <fullName evidence="3">PRTRC system protein C</fullName>
    </recommendedName>
</protein>
<evidence type="ECO:0008006" key="3">
    <source>
        <dbReference type="Google" id="ProtNLM"/>
    </source>
</evidence>
<dbReference type="AlphaFoldDB" id="A0A2I1DIN3"/>
<dbReference type="InterPro" id="IPR032866">
    <property type="entry name" value="Prok_Ub"/>
</dbReference>
<dbReference type="Proteomes" id="UP000234329">
    <property type="component" value="Unassembled WGS sequence"/>
</dbReference>
<proteinExistence type="predicted"/>
<keyword evidence="2" id="KW-1185">Reference proteome</keyword>
<accession>A0A2I1DIN3</accession>
<dbReference type="InParanoid" id="A0A2I1DIN3"/>
<dbReference type="RefSeq" id="WP_101538822.1">
    <property type="nucleotide sequence ID" value="NZ_MXAV01000052.1"/>
</dbReference>
<dbReference type="OrthoDB" id="71754at2"/>
<dbReference type="InterPro" id="IPR022289">
    <property type="entry name" value="PRTRC_protein-C"/>
</dbReference>
<comment type="caution">
    <text evidence="1">The sequence shown here is derived from an EMBL/GenBank/DDBJ whole genome shotgun (WGS) entry which is preliminary data.</text>
</comment>
<evidence type="ECO:0000313" key="2">
    <source>
        <dbReference type="Proteomes" id="UP000234329"/>
    </source>
</evidence>
<dbReference type="EMBL" id="MXAV01000052">
    <property type="protein sequence ID" value="PKY09733.1"/>
    <property type="molecule type" value="Genomic_DNA"/>
</dbReference>
<dbReference type="Pfam" id="PF14454">
    <property type="entry name" value="Prok_Ub"/>
    <property type="match status" value="1"/>
</dbReference>
<dbReference type="NCBIfam" id="TIGR03738">
    <property type="entry name" value="PRTRC_C"/>
    <property type="match status" value="1"/>
</dbReference>